<organism evidence="1 2">
    <name type="scientific">Kineosphaera limosa NBRC 100340</name>
    <dbReference type="NCBI Taxonomy" id="1184609"/>
    <lineage>
        <taxon>Bacteria</taxon>
        <taxon>Bacillati</taxon>
        <taxon>Actinomycetota</taxon>
        <taxon>Actinomycetes</taxon>
        <taxon>Micrococcales</taxon>
        <taxon>Dermatophilaceae</taxon>
        <taxon>Kineosphaera</taxon>
    </lineage>
</organism>
<evidence type="ECO:0000313" key="2">
    <source>
        <dbReference type="Proteomes" id="UP000008366"/>
    </source>
</evidence>
<name>K6WQM0_9MICO</name>
<protein>
    <submittedName>
        <fullName evidence="1">Uncharacterized protein</fullName>
    </submittedName>
</protein>
<sequence>MGIFPVFRDIMRPTLGHRVRLASRQKDRDIRIQVNRDNLHQVVPTAGSGDKCASNRICTPHYNWL</sequence>
<evidence type="ECO:0000313" key="1">
    <source>
        <dbReference type="EMBL" id="GAB96136.1"/>
    </source>
</evidence>
<comment type="caution">
    <text evidence="1">The sequence shown here is derived from an EMBL/GenBank/DDBJ whole genome shotgun (WGS) entry which is preliminary data.</text>
</comment>
<reference evidence="1 2" key="1">
    <citation type="submission" date="2012-08" db="EMBL/GenBank/DDBJ databases">
        <title>Whole genome shotgun sequence of Kineosphaera limosa NBRC 100340.</title>
        <authorList>
            <person name="Yoshida I."/>
            <person name="Isaki S."/>
            <person name="Hosoyama A."/>
            <person name="Tsuchikane K."/>
            <person name="Katsumata H."/>
            <person name="Ando Y."/>
            <person name="Ohji S."/>
            <person name="Hamada M."/>
            <person name="Tamura T."/>
            <person name="Yamazoe A."/>
            <person name="Yamazaki S."/>
            <person name="Fujita N."/>
        </authorList>
    </citation>
    <scope>NUCLEOTIDE SEQUENCE [LARGE SCALE GENOMIC DNA]</scope>
    <source>
        <strain evidence="1 2">NBRC 100340</strain>
    </source>
</reference>
<dbReference type="EMBL" id="BAHD01000032">
    <property type="protein sequence ID" value="GAB96136.1"/>
    <property type="molecule type" value="Genomic_DNA"/>
</dbReference>
<dbReference type="Proteomes" id="UP000008366">
    <property type="component" value="Unassembled WGS sequence"/>
</dbReference>
<accession>K6WQM0</accession>
<dbReference type="AlphaFoldDB" id="K6WQM0"/>
<gene>
    <name evidence="1" type="ORF">KILIM_032_00210</name>
</gene>
<proteinExistence type="predicted"/>
<keyword evidence="2" id="KW-1185">Reference proteome</keyword>